<accession>A0AAD7A2N5</accession>
<proteinExistence type="predicted"/>
<dbReference type="EMBL" id="JARIHO010000017">
    <property type="protein sequence ID" value="KAJ7348336.1"/>
    <property type="molecule type" value="Genomic_DNA"/>
</dbReference>
<gene>
    <name evidence="2" type="ORF">DFH08DRAFT_808071</name>
</gene>
<feature type="compositionally biased region" description="Basic and acidic residues" evidence="1">
    <location>
        <begin position="228"/>
        <end position="242"/>
    </location>
</feature>
<organism evidence="2 3">
    <name type="scientific">Mycena albidolilacea</name>
    <dbReference type="NCBI Taxonomy" id="1033008"/>
    <lineage>
        <taxon>Eukaryota</taxon>
        <taxon>Fungi</taxon>
        <taxon>Dikarya</taxon>
        <taxon>Basidiomycota</taxon>
        <taxon>Agaricomycotina</taxon>
        <taxon>Agaricomycetes</taxon>
        <taxon>Agaricomycetidae</taxon>
        <taxon>Agaricales</taxon>
        <taxon>Marasmiineae</taxon>
        <taxon>Mycenaceae</taxon>
        <taxon>Mycena</taxon>
    </lineage>
</organism>
<evidence type="ECO:0000313" key="3">
    <source>
        <dbReference type="Proteomes" id="UP001218218"/>
    </source>
</evidence>
<evidence type="ECO:0000313" key="2">
    <source>
        <dbReference type="EMBL" id="KAJ7348336.1"/>
    </source>
</evidence>
<dbReference type="Proteomes" id="UP001218218">
    <property type="component" value="Unassembled WGS sequence"/>
</dbReference>
<sequence>MSERTEAKTACKRGAHLRGDEMGTSELKLASRVSIDLVWKADGKSLQVPKGLENQKCQLNHPKVSIFRRLKLVMLQVVIFYTAKAHSVMKAIGHHLIASPVSGCFAITPTYPDDAAFKSKFYCQMELKTMFFASENRQTSATGPFLEIYCNPSMKNETTLNTRCQRRTKNNRRQSSVFNGRHFDGPKPSRQQMFLGPDGTGRLHVTGILIRRTSAMGTAHSPSTDQSSDEKPALEGCRRPEPRVTQPKIYEIFSEAPPLTAARSGPRAAGGGGY</sequence>
<name>A0AAD7A2N5_9AGAR</name>
<comment type="caution">
    <text evidence="2">The sequence shown here is derived from an EMBL/GenBank/DDBJ whole genome shotgun (WGS) entry which is preliminary data.</text>
</comment>
<reference evidence="2" key="1">
    <citation type="submission" date="2023-03" db="EMBL/GenBank/DDBJ databases">
        <title>Massive genome expansion in bonnet fungi (Mycena s.s.) driven by repeated elements and novel gene families across ecological guilds.</title>
        <authorList>
            <consortium name="Lawrence Berkeley National Laboratory"/>
            <person name="Harder C.B."/>
            <person name="Miyauchi S."/>
            <person name="Viragh M."/>
            <person name="Kuo A."/>
            <person name="Thoen E."/>
            <person name="Andreopoulos B."/>
            <person name="Lu D."/>
            <person name="Skrede I."/>
            <person name="Drula E."/>
            <person name="Henrissat B."/>
            <person name="Morin E."/>
            <person name="Kohler A."/>
            <person name="Barry K."/>
            <person name="LaButti K."/>
            <person name="Morin E."/>
            <person name="Salamov A."/>
            <person name="Lipzen A."/>
            <person name="Mereny Z."/>
            <person name="Hegedus B."/>
            <person name="Baldrian P."/>
            <person name="Stursova M."/>
            <person name="Weitz H."/>
            <person name="Taylor A."/>
            <person name="Grigoriev I.V."/>
            <person name="Nagy L.G."/>
            <person name="Martin F."/>
            <person name="Kauserud H."/>
        </authorList>
    </citation>
    <scope>NUCLEOTIDE SEQUENCE</scope>
    <source>
        <strain evidence="2">CBHHK002</strain>
    </source>
</reference>
<keyword evidence="3" id="KW-1185">Reference proteome</keyword>
<feature type="region of interest" description="Disordered" evidence="1">
    <location>
        <begin position="167"/>
        <end position="198"/>
    </location>
</feature>
<dbReference type="AlphaFoldDB" id="A0AAD7A2N5"/>
<protein>
    <submittedName>
        <fullName evidence="2">Uncharacterized protein</fullName>
    </submittedName>
</protein>
<feature type="region of interest" description="Disordered" evidence="1">
    <location>
        <begin position="215"/>
        <end position="274"/>
    </location>
</feature>
<evidence type="ECO:0000256" key="1">
    <source>
        <dbReference type="SAM" id="MobiDB-lite"/>
    </source>
</evidence>